<evidence type="ECO:0000313" key="2">
    <source>
        <dbReference type="Proteomes" id="UP000215196"/>
    </source>
</evidence>
<dbReference type="RefSeq" id="WP_095072842.1">
    <property type="nucleotide sequence ID" value="NZ_LT906465.1"/>
</dbReference>
<dbReference type="KEGG" id="ctak:4412677_01972"/>
<gene>
    <name evidence="1" type="ORF">SAMEA4412677_01972</name>
</gene>
<dbReference type="Proteomes" id="UP000215196">
    <property type="component" value="Chromosome 1"/>
</dbReference>
<dbReference type="EMBL" id="LT906465">
    <property type="protein sequence ID" value="SNV48739.1"/>
    <property type="molecule type" value="Genomic_DNA"/>
</dbReference>
<sequence>MKKTVFILIATISLSACKSKKVMEITDRLPKDVALMPERDYSSKGDAERKKDEENMQKLRVEIADEIAKINCSNADDWRISPFGSKPCGGPAAFIAYPVKAEEELLPKITEFNRQSSAFNLKYGLISDCAVTPAPTGVRCENGTAVLLYGTAEI</sequence>
<evidence type="ECO:0008006" key="3">
    <source>
        <dbReference type="Google" id="ProtNLM"/>
    </source>
</evidence>
<protein>
    <recommendedName>
        <fullName evidence="3">Lipoprotein</fullName>
    </recommendedName>
</protein>
<dbReference type="PROSITE" id="PS51257">
    <property type="entry name" value="PROKAR_LIPOPROTEIN"/>
    <property type="match status" value="1"/>
</dbReference>
<organism evidence="1 2">
    <name type="scientific">Chryseobacterium taklimakanense</name>
    <dbReference type="NCBI Taxonomy" id="536441"/>
    <lineage>
        <taxon>Bacteria</taxon>
        <taxon>Pseudomonadati</taxon>
        <taxon>Bacteroidota</taxon>
        <taxon>Flavobacteriia</taxon>
        <taxon>Flavobacteriales</taxon>
        <taxon>Weeksellaceae</taxon>
        <taxon>Chryseobacterium group</taxon>
        <taxon>Chryseobacterium</taxon>
    </lineage>
</organism>
<evidence type="ECO:0000313" key="1">
    <source>
        <dbReference type="EMBL" id="SNV48739.1"/>
    </source>
</evidence>
<proteinExistence type="predicted"/>
<accession>A0A239XNV1</accession>
<keyword evidence="2" id="KW-1185">Reference proteome</keyword>
<reference evidence="1 2" key="1">
    <citation type="submission" date="2017-06" db="EMBL/GenBank/DDBJ databases">
        <authorList>
            <consortium name="Pathogen Informatics"/>
        </authorList>
    </citation>
    <scope>NUCLEOTIDE SEQUENCE [LARGE SCALE GENOMIC DNA]</scope>
    <source>
        <strain evidence="1 2">NCTC13490</strain>
    </source>
</reference>
<name>A0A239XNV1_9FLAO</name>
<dbReference type="AlphaFoldDB" id="A0A239XNV1"/>